<dbReference type="EC" id="2.3.1.191" evidence="7"/>
<dbReference type="GO" id="GO:0103118">
    <property type="term" value="F:UDP-3-O-[(3R)-3-hydroxyacyl]-glucosamine N-acyltransferase activity"/>
    <property type="evidence" value="ECO:0007669"/>
    <property type="project" value="UniProtKB-EC"/>
</dbReference>
<evidence type="ECO:0000256" key="7">
    <source>
        <dbReference type="HAMAP-Rule" id="MF_00523"/>
    </source>
</evidence>
<sequence>MASTLFRLGRGMSLAELSRICDASVAPEHADRVVTGIASLDQAGDDDLSFFDNPRYEAGLRGSRAGAVVVSARLAPSVPPSIATLIARKPGLAFAAAGHALFPDAVAPKSDFDGTGVSSQASIHPTARLEPGVTVEPFAVIGPEVEIGSGTVIGSGATIGGRCRIGRDCRIGTQASVQHALVGNHVILHPGVRVGQDGFGYVAGPRGLVKQVQVGRVILQDHVEVGSNSTIDRGAVRDTVVGEGTKIDNLVQIAHNVVIGRHCVIVGQVGIAGSVTIGNGVSVGGQTGFNGHVTVGDGAQIAAVSVVATDVPAGARWGGVPARPIKDWLRDMAALRGQPKEKRKTAGRDDGHDDA</sequence>
<keyword evidence="4 7" id="KW-0677">Repeat</keyword>
<dbReference type="SUPFAM" id="SSF51161">
    <property type="entry name" value="Trimeric LpxA-like enzymes"/>
    <property type="match status" value="1"/>
</dbReference>
<evidence type="ECO:0000256" key="6">
    <source>
        <dbReference type="ARBA" id="ARBA00023315"/>
    </source>
</evidence>
<feature type="domain" description="UDP-3-O-[3-hydroxymyristoyl] glucosamine N-acyltransferase non-repeat region" evidence="9">
    <location>
        <begin position="31"/>
        <end position="97"/>
    </location>
</feature>
<dbReference type="InterPro" id="IPR007691">
    <property type="entry name" value="LpxD"/>
</dbReference>
<dbReference type="GO" id="GO:0016020">
    <property type="term" value="C:membrane"/>
    <property type="evidence" value="ECO:0007669"/>
    <property type="project" value="GOC"/>
</dbReference>
<dbReference type="Proteomes" id="UP000265750">
    <property type="component" value="Unassembled WGS sequence"/>
</dbReference>
<reference evidence="11" key="1">
    <citation type="submission" date="2018-09" db="EMBL/GenBank/DDBJ databases">
        <authorList>
            <person name="Tuo L."/>
        </authorList>
    </citation>
    <scope>NUCLEOTIDE SEQUENCE [LARGE SCALE GENOMIC DNA]</scope>
    <source>
        <strain evidence="11">M2BS4Y-1</strain>
    </source>
</reference>
<evidence type="ECO:0000313" key="10">
    <source>
        <dbReference type="EMBL" id="RIY01570.1"/>
    </source>
</evidence>
<comment type="function">
    <text evidence="7">Catalyzes the N-acylation of UDP-3-O-acylglucosamine using 3-hydroxyacyl-ACP as the acyl donor. Is involved in the biosynthesis of lipid A, a phosphorylated glycolipid that anchors the lipopolysaccharide to the outer membrane of the cell.</text>
</comment>
<comment type="similarity">
    <text evidence="7">Belongs to the transferase hexapeptide repeat family. LpxD subfamily.</text>
</comment>
<dbReference type="PANTHER" id="PTHR43378">
    <property type="entry name" value="UDP-3-O-ACYLGLUCOSAMINE N-ACYLTRANSFERASE"/>
    <property type="match status" value="1"/>
</dbReference>
<evidence type="ECO:0000313" key="11">
    <source>
        <dbReference type="Proteomes" id="UP000265750"/>
    </source>
</evidence>
<dbReference type="RefSeq" id="WP_119539809.1">
    <property type="nucleotide sequence ID" value="NZ_QYRN01000004.1"/>
</dbReference>
<dbReference type="PANTHER" id="PTHR43378:SF2">
    <property type="entry name" value="UDP-3-O-ACYLGLUCOSAMINE N-ACYLTRANSFERASE 1, MITOCHONDRIAL-RELATED"/>
    <property type="match status" value="1"/>
</dbReference>
<keyword evidence="3 7" id="KW-0808">Transferase</keyword>
<organism evidence="10 11">
    <name type="scientific">Aureimonas flava</name>
    <dbReference type="NCBI Taxonomy" id="2320271"/>
    <lineage>
        <taxon>Bacteria</taxon>
        <taxon>Pseudomonadati</taxon>
        <taxon>Pseudomonadota</taxon>
        <taxon>Alphaproteobacteria</taxon>
        <taxon>Hyphomicrobiales</taxon>
        <taxon>Aurantimonadaceae</taxon>
        <taxon>Aureimonas</taxon>
    </lineage>
</organism>
<gene>
    <name evidence="7 10" type="primary">lpxD</name>
    <name evidence="10" type="ORF">D3218_09520</name>
</gene>
<dbReference type="GO" id="GO:0016410">
    <property type="term" value="F:N-acyltransferase activity"/>
    <property type="evidence" value="ECO:0007669"/>
    <property type="project" value="InterPro"/>
</dbReference>
<dbReference type="NCBIfam" id="NF002060">
    <property type="entry name" value="PRK00892.1"/>
    <property type="match status" value="1"/>
</dbReference>
<keyword evidence="5 7" id="KW-0443">Lipid metabolism</keyword>
<dbReference type="Gene3D" id="2.160.10.10">
    <property type="entry name" value="Hexapeptide repeat proteins"/>
    <property type="match status" value="1"/>
</dbReference>
<evidence type="ECO:0000256" key="8">
    <source>
        <dbReference type="SAM" id="MobiDB-lite"/>
    </source>
</evidence>
<keyword evidence="11" id="KW-1185">Reference proteome</keyword>
<dbReference type="InterPro" id="IPR001451">
    <property type="entry name" value="Hexapep"/>
</dbReference>
<dbReference type="CDD" id="cd03352">
    <property type="entry name" value="LbH_LpxD"/>
    <property type="match status" value="1"/>
</dbReference>
<feature type="compositionally biased region" description="Basic and acidic residues" evidence="8">
    <location>
        <begin position="338"/>
        <end position="355"/>
    </location>
</feature>
<dbReference type="Gene3D" id="3.40.1390.10">
    <property type="entry name" value="MurE/MurF, N-terminal domain"/>
    <property type="match status" value="1"/>
</dbReference>
<dbReference type="NCBIfam" id="TIGR01853">
    <property type="entry name" value="lipid_A_lpxD"/>
    <property type="match status" value="1"/>
</dbReference>
<dbReference type="EMBL" id="QYRN01000004">
    <property type="protein sequence ID" value="RIY01570.1"/>
    <property type="molecule type" value="Genomic_DNA"/>
</dbReference>
<dbReference type="UniPathway" id="UPA00973"/>
<feature type="region of interest" description="Disordered" evidence="8">
    <location>
        <begin position="333"/>
        <end position="355"/>
    </location>
</feature>
<dbReference type="OrthoDB" id="9784739at2"/>
<comment type="subunit">
    <text evidence="7">Homotrimer.</text>
</comment>
<evidence type="ECO:0000256" key="1">
    <source>
        <dbReference type="ARBA" id="ARBA00022516"/>
    </source>
</evidence>
<dbReference type="Pfam" id="PF04613">
    <property type="entry name" value="LpxD"/>
    <property type="match status" value="1"/>
</dbReference>
<keyword evidence="6 7" id="KW-0012">Acyltransferase</keyword>
<keyword evidence="2 7" id="KW-0441">Lipid A biosynthesis</keyword>
<dbReference type="Pfam" id="PF00132">
    <property type="entry name" value="Hexapep"/>
    <property type="match status" value="2"/>
</dbReference>
<keyword evidence="1 7" id="KW-0444">Lipid biosynthesis</keyword>
<protein>
    <recommendedName>
        <fullName evidence="7">UDP-3-O-acylglucosamine N-acyltransferase</fullName>
        <ecNumber evidence="7">2.3.1.191</ecNumber>
    </recommendedName>
</protein>
<dbReference type="GO" id="GO:0009245">
    <property type="term" value="P:lipid A biosynthetic process"/>
    <property type="evidence" value="ECO:0007669"/>
    <property type="project" value="UniProtKB-UniRule"/>
</dbReference>
<dbReference type="InterPro" id="IPR020573">
    <property type="entry name" value="UDP_GlcNAc_AcTrfase_non-rep"/>
</dbReference>
<feature type="active site" description="Proton acceptor" evidence="7">
    <location>
        <position position="255"/>
    </location>
</feature>
<evidence type="ECO:0000256" key="3">
    <source>
        <dbReference type="ARBA" id="ARBA00022679"/>
    </source>
</evidence>
<comment type="pathway">
    <text evidence="7">Bacterial outer membrane biogenesis; LPS lipid A biosynthesis.</text>
</comment>
<evidence type="ECO:0000259" key="9">
    <source>
        <dbReference type="Pfam" id="PF04613"/>
    </source>
</evidence>
<comment type="catalytic activity">
    <reaction evidence="7">
        <text>a UDP-3-O-[(3R)-3-hydroxyacyl]-alpha-D-glucosamine + a (3R)-hydroxyacyl-[ACP] = a UDP-2-N,3-O-bis[(3R)-3-hydroxyacyl]-alpha-D-glucosamine + holo-[ACP] + H(+)</text>
        <dbReference type="Rhea" id="RHEA:53836"/>
        <dbReference type="Rhea" id="RHEA-COMP:9685"/>
        <dbReference type="Rhea" id="RHEA-COMP:9945"/>
        <dbReference type="ChEBI" id="CHEBI:15378"/>
        <dbReference type="ChEBI" id="CHEBI:64479"/>
        <dbReference type="ChEBI" id="CHEBI:78827"/>
        <dbReference type="ChEBI" id="CHEBI:137740"/>
        <dbReference type="ChEBI" id="CHEBI:137748"/>
        <dbReference type="EC" id="2.3.1.191"/>
    </reaction>
</comment>
<evidence type="ECO:0000256" key="5">
    <source>
        <dbReference type="ARBA" id="ARBA00023098"/>
    </source>
</evidence>
<evidence type="ECO:0000256" key="2">
    <source>
        <dbReference type="ARBA" id="ARBA00022556"/>
    </source>
</evidence>
<accession>A0A3A1WK90</accession>
<dbReference type="AlphaFoldDB" id="A0A3A1WK90"/>
<dbReference type="InterPro" id="IPR011004">
    <property type="entry name" value="Trimer_LpxA-like_sf"/>
</dbReference>
<dbReference type="HAMAP" id="MF_00523">
    <property type="entry name" value="LpxD"/>
    <property type="match status" value="1"/>
</dbReference>
<evidence type="ECO:0000256" key="4">
    <source>
        <dbReference type="ARBA" id="ARBA00022737"/>
    </source>
</evidence>
<comment type="caution">
    <text evidence="10">The sequence shown here is derived from an EMBL/GenBank/DDBJ whole genome shotgun (WGS) entry which is preliminary data.</text>
</comment>
<name>A0A3A1WK90_9HYPH</name>
<proteinExistence type="inferred from homology"/>